<dbReference type="InterPro" id="IPR036514">
    <property type="entry name" value="SGNH_hydro_sf"/>
</dbReference>
<evidence type="ECO:0000256" key="3">
    <source>
        <dbReference type="SAM" id="SignalP"/>
    </source>
</evidence>
<dbReference type="Gene3D" id="3.40.50.1110">
    <property type="entry name" value="SGNH hydrolase"/>
    <property type="match status" value="1"/>
</dbReference>
<dbReference type="PANTHER" id="PTHR37981">
    <property type="entry name" value="LIPASE 2"/>
    <property type="match status" value="1"/>
</dbReference>
<dbReference type="InterPro" id="IPR013830">
    <property type="entry name" value="SGNH_hydro"/>
</dbReference>
<feature type="signal peptide" evidence="3">
    <location>
        <begin position="1"/>
        <end position="35"/>
    </location>
</feature>
<feature type="active site" description="Nucleophile" evidence="1">
    <location>
        <position position="50"/>
    </location>
</feature>
<evidence type="ECO:0000259" key="4">
    <source>
        <dbReference type="Pfam" id="PF13472"/>
    </source>
</evidence>
<dbReference type="KEGG" id="asla:NCTC11923_00784"/>
<evidence type="ECO:0000256" key="1">
    <source>
        <dbReference type="PIRSR" id="PIRSR637460-1"/>
    </source>
</evidence>
<dbReference type="SUPFAM" id="SSF52266">
    <property type="entry name" value="SGNH hydrolase"/>
    <property type="match status" value="1"/>
</dbReference>
<dbReference type="InterPro" id="IPR013783">
    <property type="entry name" value="Ig-like_fold"/>
</dbReference>
<dbReference type="PANTHER" id="PTHR37981:SF1">
    <property type="entry name" value="SGNH HYDROLASE-TYPE ESTERASE DOMAIN-CONTAINING PROTEIN"/>
    <property type="match status" value="1"/>
</dbReference>
<keyword evidence="6" id="KW-1185">Reference proteome</keyword>
<evidence type="ECO:0000256" key="2">
    <source>
        <dbReference type="PIRSR" id="PIRSR637460-2"/>
    </source>
</evidence>
<proteinExistence type="predicted"/>
<feature type="disulfide bond" evidence="2">
    <location>
        <begin position="66"/>
        <end position="90"/>
    </location>
</feature>
<dbReference type="Proteomes" id="UP000276899">
    <property type="component" value="Chromosome"/>
</dbReference>
<sequence>MRARRRSWPLGANAVLPIPLALLLMVAAGAPAAHSAEADLEGRYVALGDSYASGAGVSPYEEGNGCQRSTAAYPHEVGRRTGTDLTFAACSGARTADLYEPSAANGQPAQLDRLGQDTGLVTVSIGGNDAGFSRVLTECITGKRLLPFVTCHNDPAVSGPSEAALETLGGTGARDGVRSYDSVFSDISSRAPGARVVAVGYPHMFPPEGGSGGGLFFGRCEGVKKVDQRWMMAKTDEMNASMRAAAVRHGGAYADPVDDFAGHELCGSSDSWFYGLTSDGRFHPTAAGHAALAKDVHATIQGGQRQAPAPASGVGVDNVRPVGEATATRRGDHLDLDATASRDGDGAVADVDWYIQRPDGSETVLQGARATVQVDADEPVEVTAVITDDRGLTDFVTHVVPALEGDQPQPASGAGQQETRLVIRGTEHMPVSTIDPERLAWADGQPATVTIADADGDGVDDVIVTRPGAEPGPHCLSGTLTDGTAIQACTSR</sequence>
<dbReference type="InterPro" id="IPR037460">
    <property type="entry name" value="SEST-like"/>
</dbReference>
<accession>A0A3S4TBL4</accession>
<dbReference type="STRING" id="1278298.GCA_000428685_00305"/>
<protein>
    <submittedName>
        <fullName evidence="5">Lipase 1</fullName>
        <ecNumber evidence="5">3.1.1.3</ecNumber>
    </submittedName>
</protein>
<keyword evidence="3" id="KW-0732">Signal</keyword>
<gene>
    <name evidence="5" type="ORF">NCTC11923_00784</name>
</gene>
<evidence type="ECO:0000313" key="6">
    <source>
        <dbReference type="Proteomes" id="UP000276899"/>
    </source>
</evidence>
<dbReference type="AlphaFoldDB" id="A0A3S4TBL4"/>
<dbReference type="Pfam" id="PF13472">
    <property type="entry name" value="Lipase_GDSL_2"/>
    <property type="match status" value="1"/>
</dbReference>
<dbReference type="GO" id="GO:0019433">
    <property type="term" value="P:triglyceride catabolic process"/>
    <property type="evidence" value="ECO:0007669"/>
    <property type="project" value="TreeGrafter"/>
</dbReference>
<keyword evidence="2" id="KW-1015">Disulfide bond</keyword>
<dbReference type="Gene3D" id="2.60.40.10">
    <property type="entry name" value="Immunoglobulins"/>
    <property type="match status" value="1"/>
</dbReference>
<dbReference type="GO" id="GO:0005975">
    <property type="term" value="P:carbohydrate metabolic process"/>
    <property type="evidence" value="ECO:0007669"/>
    <property type="project" value="UniProtKB-ARBA"/>
</dbReference>
<name>A0A3S4TBL4_9ACTO</name>
<feature type="disulfide bond" evidence="2">
    <location>
        <begin position="139"/>
        <end position="151"/>
    </location>
</feature>
<feature type="domain" description="SGNH hydrolase-type esterase" evidence="4">
    <location>
        <begin position="46"/>
        <end position="291"/>
    </location>
</feature>
<feature type="chain" id="PRO_5039105964" evidence="3">
    <location>
        <begin position="36"/>
        <end position="492"/>
    </location>
</feature>
<dbReference type="RefSeq" id="WP_232012106.1">
    <property type="nucleotide sequence ID" value="NZ_CBCRWE010000020.1"/>
</dbReference>
<feature type="disulfide bond" evidence="2">
    <location>
        <begin position="220"/>
        <end position="266"/>
    </location>
</feature>
<dbReference type="EC" id="3.1.1.3" evidence="5"/>
<organism evidence="5 6">
    <name type="scientific">Actinomyces slackii</name>
    <dbReference type="NCBI Taxonomy" id="52774"/>
    <lineage>
        <taxon>Bacteria</taxon>
        <taxon>Bacillati</taxon>
        <taxon>Actinomycetota</taxon>
        <taxon>Actinomycetes</taxon>
        <taxon>Actinomycetales</taxon>
        <taxon>Actinomycetaceae</taxon>
        <taxon>Actinomyces</taxon>
    </lineage>
</organism>
<keyword evidence="5" id="KW-0378">Hydrolase</keyword>
<reference evidence="5 6" key="1">
    <citation type="submission" date="2018-12" db="EMBL/GenBank/DDBJ databases">
        <authorList>
            <consortium name="Pathogen Informatics"/>
        </authorList>
    </citation>
    <scope>NUCLEOTIDE SEQUENCE [LARGE SCALE GENOMIC DNA]</scope>
    <source>
        <strain evidence="5 6">NCTC11923</strain>
    </source>
</reference>
<dbReference type="EMBL" id="LR134363">
    <property type="protein sequence ID" value="VEG74163.1"/>
    <property type="molecule type" value="Genomic_DNA"/>
</dbReference>
<dbReference type="CDD" id="cd01823">
    <property type="entry name" value="SEST_like"/>
    <property type="match status" value="1"/>
</dbReference>
<dbReference type="GO" id="GO:0004806">
    <property type="term" value="F:triacylglycerol lipase activity"/>
    <property type="evidence" value="ECO:0007669"/>
    <property type="project" value="UniProtKB-EC"/>
</dbReference>
<feature type="active site" evidence="1">
    <location>
        <position position="283"/>
    </location>
</feature>
<evidence type="ECO:0000313" key="5">
    <source>
        <dbReference type="EMBL" id="VEG74163.1"/>
    </source>
</evidence>